<dbReference type="PANTHER" id="PTHR47027:SF20">
    <property type="entry name" value="REVERSE TRANSCRIPTASE-LIKE PROTEIN WITH RNA-DIRECTED DNA POLYMERASE DOMAIN"/>
    <property type="match status" value="1"/>
</dbReference>
<evidence type="ECO:0000313" key="2">
    <source>
        <dbReference type="Proteomes" id="UP001148838"/>
    </source>
</evidence>
<reference evidence="1 2" key="1">
    <citation type="journal article" date="2022" name="Allergy">
        <title>Genome assembly and annotation of Periplaneta americana reveal a comprehensive cockroach allergen profile.</title>
        <authorList>
            <person name="Wang L."/>
            <person name="Xiong Q."/>
            <person name="Saelim N."/>
            <person name="Wang L."/>
            <person name="Nong W."/>
            <person name="Wan A.T."/>
            <person name="Shi M."/>
            <person name="Liu X."/>
            <person name="Cao Q."/>
            <person name="Hui J.H.L."/>
            <person name="Sookrung N."/>
            <person name="Leung T.F."/>
            <person name="Tungtrongchitr A."/>
            <person name="Tsui S.K.W."/>
        </authorList>
    </citation>
    <scope>NUCLEOTIDE SEQUENCE [LARGE SCALE GENOMIC DNA]</scope>
    <source>
        <strain evidence="1">PWHHKU_190912</strain>
    </source>
</reference>
<sequence length="402" mass="47522">MVLGSHDRSELQKATYALEKWADQNELEINMQKTEHMIFRKGGKISQEDKIFLKQEPLQTVNQVKYLGLTLQTTTNSFRIHTKQRATAATKAIHDIRELIKLSLKTAMIIFDTKIVPILTYGLDLTWDKLRTKDLHTLETVKARFLKATLGISKHTLSRLVYVLAQETFLIEELRTKLDLPSTSNWKKALDERIRKREDIWEDFYITEVMINRTWTDTNQKLRHFVTSLAVHGYHHKICRNQSLHEPHDNCSAVKNLKVRIYKTVILPVVLYGCETWTLTLTEEQRLRVFENKVLREIFGAKRDEVTGEWRKLHNTELHALYSSLDIRNIKSRRLRWAGNVARMSKSRNAYRVLVGRPKRPLGRPRHRWEDNIKMDLREVGYDDRDWINLAQDRDQWRAICK</sequence>
<comment type="caution">
    <text evidence="1">The sequence shown here is derived from an EMBL/GenBank/DDBJ whole genome shotgun (WGS) entry which is preliminary data.</text>
</comment>
<keyword evidence="2" id="KW-1185">Reference proteome</keyword>
<protein>
    <recommendedName>
        <fullName evidence="3">Reverse transcriptase domain-containing protein</fullName>
    </recommendedName>
</protein>
<evidence type="ECO:0008006" key="3">
    <source>
        <dbReference type="Google" id="ProtNLM"/>
    </source>
</evidence>
<name>A0ABQ8SRI2_PERAM</name>
<evidence type="ECO:0000313" key="1">
    <source>
        <dbReference type="EMBL" id="KAJ4436809.1"/>
    </source>
</evidence>
<dbReference type="PANTHER" id="PTHR47027">
    <property type="entry name" value="REVERSE TRANSCRIPTASE DOMAIN-CONTAINING PROTEIN"/>
    <property type="match status" value="1"/>
</dbReference>
<accession>A0ABQ8SRI2</accession>
<proteinExistence type="predicted"/>
<organism evidence="1 2">
    <name type="scientific">Periplaneta americana</name>
    <name type="common">American cockroach</name>
    <name type="synonym">Blatta americana</name>
    <dbReference type="NCBI Taxonomy" id="6978"/>
    <lineage>
        <taxon>Eukaryota</taxon>
        <taxon>Metazoa</taxon>
        <taxon>Ecdysozoa</taxon>
        <taxon>Arthropoda</taxon>
        <taxon>Hexapoda</taxon>
        <taxon>Insecta</taxon>
        <taxon>Pterygota</taxon>
        <taxon>Neoptera</taxon>
        <taxon>Polyneoptera</taxon>
        <taxon>Dictyoptera</taxon>
        <taxon>Blattodea</taxon>
        <taxon>Blattoidea</taxon>
        <taxon>Blattidae</taxon>
        <taxon>Blattinae</taxon>
        <taxon>Periplaneta</taxon>
    </lineage>
</organism>
<gene>
    <name evidence="1" type="ORF">ANN_16941</name>
</gene>
<dbReference type="Proteomes" id="UP001148838">
    <property type="component" value="Unassembled WGS sequence"/>
</dbReference>
<dbReference type="EMBL" id="JAJSOF020000021">
    <property type="protein sequence ID" value="KAJ4436809.1"/>
    <property type="molecule type" value="Genomic_DNA"/>
</dbReference>